<dbReference type="Gene3D" id="3.40.190.10">
    <property type="entry name" value="Periplasmic binding protein-like II"/>
    <property type="match status" value="1"/>
</dbReference>
<feature type="region of interest" description="Disordered" evidence="1">
    <location>
        <begin position="1"/>
        <end position="26"/>
    </location>
</feature>
<comment type="caution">
    <text evidence="2">The sequence shown here is derived from an EMBL/GenBank/DDBJ whole genome shotgun (WGS) entry which is preliminary data.</text>
</comment>
<dbReference type="EMBL" id="JBHSMK010000002">
    <property type="protein sequence ID" value="MFC5435273.1"/>
    <property type="molecule type" value="Genomic_DNA"/>
</dbReference>
<name>A0ABW0JGQ8_9GAMM</name>
<evidence type="ECO:0000313" key="3">
    <source>
        <dbReference type="Proteomes" id="UP001596013"/>
    </source>
</evidence>
<gene>
    <name evidence="2" type="ORF">ACFPME_01810</name>
</gene>
<organism evidence="2 3">
    <name type="scientific">Rhodanobacter umsongensis</name>
    <dbReference type="NCBI Taxonomy" id="633153"/>
    <lineage>
        <taxon>Bacteria</taxon>
        <taxon>Pseudomonadati</taxon>
        <taxon>Pseudomonadota</taxon>
        <taxon>Gammaproteobacteria</taxon>
        <taxon>Lysobacterales</taxon>
        <taxon>Rhodanobacteraceae</taxon>
        <taxon>Rhodanobacter</taxon>
    </lineage>
</organism>
<dbReference type="RefSeq" id="WP_377302864.1">
    <property type="nucleotide sequence ID" value="NZ_JBHSMK010000002.1"/>
</dbReference>
<sequence>MASGGKPRQPVAVARHSGMSGSTTRFPDSTLAVQAASAGHRIAIVSLALVADTLDAGLLVAPFAQAPGGEACRAGGAHDMEARPDIAALRA</sequence>
<accession>A0ABW0JGQ8</accession>
<keyword evidence="3" id="KW-1185">Reference proteome</keyword>
<evidence type="ECO:0000256" key="1">
    <source>
        <dbReference type="SAM" id="MobiDB-lite"/>
    </source>
</evidence>
<reference evidence="3" key="1">
    <citation type="journal article" date="2019" name="Int. J. Syst. Evol. Microbiol.">
        <title>The Global Catalogue of Microorganisms (GCM) 10K type strain sequencing project: providing services to taxonomists for standard genome sequencing and annotation.</title>
        <authorList>
            <consortium name="The Broad Institute Genomics Platform"/>
            <consortium name="The Broad Institute Genome Sequencing Center for Infectious Disease"/>
            <person name="Wu L."/>
            <person name="Ma J."/>
        </authorList>
    </citation>
    <scope>NUCLEOTIDE SEQUENCE [LARGE SCALE GENOMIC DNA]</scope>
    <source>
        <strain evidence="3">JCM 17130</strain>
    </source>
</reference>
<proteinExistence type="predicted"/>
<dbReference type="Proteomes" id="UP001596013">
    <property type="component" value="Unassembled WGS sequence"/>
</dbReference>
<evidence type="ECO:0000313" key="2">
    <source>
        <dbReference type="EMBL" id="MFC5435273.1"/>
    </source>
</evidence>
<protein>
    <submittedName>
        <fullName evidence="2">Uncharacterized protein</fullName>
    </submittedName>
</protein>